<comment type="function">
    <text evidence="1 15">The transhydrogenation between NADH and NADP is coupled to respiration and ATP hydrolysis and functions as a proton pump across the membrane.</text>
</comment>
<evidence type="ECO:0000313" key="18">
    <source>
        <dbReference type="EMBL" id="MBC4016331.1"/>
    </source>
</evidence>
<dbReference type="InterPro" id="IPR012136">
    <property type="entry name" value="NADH_DH_b"/>
</dbReference>
<feature type="transmembrane region" description="Helical" evidence="16">
    <location>
        <begin position="56"/>
        <end position="76"/>
    </location>
</feature>
<protein>
    <recommendedName>
        <fullName evidence="5 15">NAD(P) transhydrogenase subunit beta</fullName>
        <ecNumber evidence="4 15">7.1.1.1</ecNumber>
    </recommendedName>
    <alternativeName>
        <fullName evidence="15">Nicotinamide nucleotide transhydrogenase subunit beta</fullName>
    </alternativeName>
</protein>
<evidence type="ECO:0000256" key="14">
    <source>
        <dbReference type="ARBA" id="ARBA00048202"/>
    </source>
</evidence>
<keyword evidence="6 15" id="KW-1003">Cell membrane</keyword>
<keyword evidence="19" id="KW-1185">Reference proteome</keyword>
<keyword evidence="9 15" id="KW-0521">NADP</keyword>
<evidence type="ECO:0000256" key="8">
    <source>
        <dbReference type="ARBA" id="ARBA00022692"/>
    </source>
</evidence>
<dbReference type="RefSeq" id="WP_186771102.1">
    <property type="nucleotide sequence ID" value="NZ_JACOMF010000014.1"/>
</dbReference>
<feature type="transmembrane region" description="Helical" evidence="16">
    <location>
        <begin position="191"/>
        <end position="210"/>
    </location>
</feature>
<dbReference type="PIRSF" id="PIRSF000204">
    <property type="entry name" value="PNTB"/>
    <property type="match status" value="1"/>
</dbReference>
<dbReference type="InterPro" id="IPR029035">
    <property type="entry name" value="DHS-like_NAD/FAD-binding_dom"/>
</dbReference>
<dbReference type="PANTHER" id="PTHR44758">
    <property type="entry name" value="NAD(P) TRANSHYDROGENASE SUBUNIT BETA"/>
    <property type="match status" value="1"/>
</dbReference>
<feature type="transmembrane region" description="Helical" evidence="16">
    <location>
        <begin position="167"/>
        <end position="185"/>
    </location>
</feature>
<keyword evidence="13 15" id="KW-0472">Membrane</keyword>
<dbReference type="EC" id="7.1.1.1" evidence="4 15"/>
<feature type="transmembrane region" description="Helical" evidence="16">
    <location>
        <begin position="33"/>
        <end position="50"/>
    </location>
</feature>
<sequence>MAATFSTLAYLVAAVLFILALRGLSHPTTSRRGNLFGMVGMGIAILATLLRPGMGGGGVGLIILALAIGGGVGAYIASRIQMTALPQLVAAFHSLVGMSAVFVAAAAFYAPESFGIGHAGAIHGGSLVEMSLGLAIGAITFSGSVIAFAKLQALMSGAPIIFKGQHWLNLGLGVLLLALIIGFVASGSAALFWLIAILAFALGFLLIIPIGGADMPVVVSMLNSYSGWAAAGIGFTLGNLLLIVTGALVGASGAILSYIMCKGMNRSIINVLLGGFGTDSGGAAAAGAGTADRAPVKAGSPEDAAYIMKNAQKIIVVPGYGMAVAQAQQVLREMGDLLKKEGATVEYAIHPVAGRMPGHMNVLLAEANVPYEDVKELEEINPEFAEADVAYVIGANDVTNPAAKTDKSSAIYGMPILDVEKAKTVFFVKRGMSSGYAGVDNELFFRPNTMMLFGDAKKVTQEIVQALQK</sequence>
<evidence type="ECO:0000256" key="2">
    <source>
        <dbReference type="ARBA" id="ARBA00004429"/>
    </source>
</evidence>
<dbReference type="PANTHER" id="PTHR44758:SF1">
    <property type="entry name" value="NAD(P) TRANSHYDROGENASE SUBUNIT BETA"/>
    <property type="match status" value="1"/>
</dbReference>
<dbReference type="GO" id="GO:0005886">
    <property type="term" value="C:plasma membrane"/>
    <property type="evidence" value="ECO:0007669"/>
    <property type="project" value="UniProtKB-SubCell"/>
</dbReference>
<evidence type="ECO:0000256" key="1">
    <source>
        <dbReference type="ARBA" id="ARBA00003943"/>
    </source>
</evidence>
<name>A0A9X0UE22_9PROT</name>
<dbReference type="Pfam" id="PF02233">
    <property type="entry name" value="PNTB"/>
    <property type="match status" value="1"/>
</dbReference>
<dbReference type="AlphaFoldDB" id="A0A9X0UE22"/>
<dbReference type="EMBL" id="JACOMF010000014">
    <property type="protein sequence ID" value="MBC4016331.1"/>
    <property type="molecule type" value="Genomic_DNA"/>
</dbReference>
<evidence type="ECO:0000256" key="5">
    <source>
        <dbReference type="ARBA" id="ARBA00014581"/>
    </source>
</evidence>
<evidence type="ECO:0000256" key="9">
    <source>
        <dbReference type="ARBA" id="ARBA00022857"/>
    </source>
</evidence>
<feature type="transmembrane region" description="Helical" evidence="16">
    <location>
        <begin position="130"/>
        <end position="155"/>
    </location>
</feature>
<dbReference type="GO" id="GO:0008750">
    <property type="term" value="F:proton-translocating NAD(P)+ transhydrogenase activity"/>
    <property type="evidence" value="ECO:0007669"/>
    <property type="project" value="UniProtKB-EC"/>
</dbReference>
<feature type="domain" description="NADP transhydrogenase beta-like" evidence="17">
    <location>
        <begin position="7"/>
        <end position="465"/>
    </location>
</feature>
<keyword evidence="7 15" id="KW-0997">Cell inner membrane</keyword>
<feature type="transmembrane region" description="Helical" evidence="16">
    <location>
        <begin position="88"/>
        <end position="110"/>
    </location>
</feature>
<keyword evidence="11 16" id="KW-1133">Transmembrane helix</keyword>
<keyword evidence="8 16" id="KW-0812">Transmembrane</keyword>
<comment type="similarity">
    <text evidence="3 15">Belongs to the PNT beta subunit family.</text>
</comment>
<proteinExistence type="inferred from homology"/>
<comment type="catalytic activity">
    <reaction evidence="14 15">
        <text>NAD(+) + NADPH + H(+)(in) = NADH + NADP(+) + H(+)(out)</text>
        <dbReference type="Rhea" id="RHEA:47992"/>
        <dbReference type="ChEBI" id="CHEBI:15378"/>
        <dbReference type="ChEBI" id="CHEBI:57540"/>
        <dbReference type="ChEBI" id="CHEBI:57783"/>
        <dbReference type="ChEBI" id="CHEBI:57945"/>
        <dbReference type="ChEBI" id="CHEBI:58349"/>
        <dbReference type="EC" id="7.1.1.1"/>
    </reaction>
</comment>
<feature type="transmembrane region" description="Helical" evidence="16">
    <location>
        <begin position="241"/>
        <end position="261"/>
    </location>
</feature>
<evidence type="ECO:0000256" key="16">
    <source>
        <dbReference type="SAM" id="Phobius"/>
    </source>
</evidence>
<evidence type="ECO:0000256" key="13">
    <source>
        <dbReference type="ARBA" id="ARBA00023136"/>
    </source>
</evidence>
<evidence type="ECO:0000256" key="3">
    <source>
        <dbReference type="ARBA" id="ARBA00007919"/>
    </source>
</evidence>
<evidence type="ECO:0000256" key="6">
    <source>
        <dbReference type="ARBA" id="ARBA00022475"/>
    </source>
</evidence>
<accession>A0A9X0UE22</accession>
<dbReference type="Gene3D" id="3.40.50.1220">
    <property type="entry name" value="TPP-binding domain"/>
    <property type="match status" value="1"/>
</dbReference>
<evidence type="ECO:0000256" key="4">
    <source>
        <dbReference type="ARBA" id="ARBA00012943"/>
    </source>
</evidence>
<feature type="transmembrane region" description="Helical" evidence="16">
    <location>
        <begin position="6"/>
        <end position="24"/>
    </location>
</feature>
<dbReference type="GO" id="GO:0050661">
    <property type="term" value="F:NADP binding"/>
    <property type="evidence" value="ECO:0007669"/>
    <property type="project" value="InterPro"/>
</dbReference>
<evidence type="ECO:0000313" key="19">
    <source>
        <dbReference type="Proteomes" id="UP000600101"/>
    </source>
</evidence>
<gene>
    <name evidence="18" type="ORF">H7965_13485</name>
</gene>
<evidence type="ECO:0000256" key="7">
    <source>
        <dbReference type="ARBA" id="ARBA00022519"/>
    </source>
</evidence>
<evidence type="ECO:0000256" key="11">
    <source>
        <dbReference type="ARBA" id="ARBA00022989"/>
    </source>
</evidence>
<comment type="caution">
    <text evidence="18">The sequence shown here is derived from an EMBL/GenBank/DDBJ whole genome shotgun (WGS) entry which is preliminary data.</text>
</comment>
<evidence type="ECO:0000256" key="10">
    <source>
        <dbReference type="ARBA" id="ARBA00022967"/>
    </source>
</evidence>
<organism evidence="18 19">
    <name type="scientific">Siccirubricoccus deserti</name>
    <dbReference type="NCBI Taxonomy" id="2013562"/>
    <lineage>
        <taxon>Bacteria</taxon>
        <taxon>Pseudomonadati</taxon>
        <taxon>Pseudomonadota</taxon>
        <taxon>Alphaproteobacteria</taxon>
        <taxon>Acetobacterales</taxon>
        <taxon>Roseomonadaceae</taxon>
        <taxon>Siccirubricoccus</taxon>
    </lineage>
</organism>
<dbReference type="InterPro" id="IPR034300">
    <property type="entry name" value="PNTB-like"/>
</dbReference>
<dbReference type="Proteomes" id="UP000600101">
    <property type="component" value="Unassembled WGS sequence"/>
</dbReference>
<dbReference type="SUPFAM" id="SSF52467">
    <property type="entry name" value="DHS-like NAD/FAD-binding domain"/>
    <property type="match status" value="1"/>
</dbReference>
<reference evidence="18" key="1">
    <citation type="submission" date="2020-08" db="EMBL/GenBank/DDBJ databases">
        <authorList>
            <person name="Hu Y."/>
            <person name="Nguyen S.V."/>
            <person name="Li F."/>
            <person name="Fanning S."/>
        </authorList>
    </citation>
    <scope>NUCLEOTIDE SEQUENCE</scope>
    <source>
        <strain evidence="18">SYSU D8009</strain>
    </source>
</reference>
<evidence type="ECO:0000256" key="15">
    <source>
        <dbReference type="PIRNR" id="PIRNR000204"/>
    </source>
</evidence>
<comment type="subcellular location">
    <subcellularLocation>
        <location evidence="2">Cell inner membrane</location>
        <topology evidence="2">Multi-pass membrane protein</topology>
    </subcellularLocation>
</comment>
<evidence type="ECO:0000256" key="12">
    <source>
        <dbReference type="ARBA" id="ARBA00023027"/>
    </source>
</evidence>
<keyword evidence="10 15" id="KW-1278">Translocase</keyword>
<evidence type="ECO:0000259" key="17">
    <source>
        <dbReference type="Pfam" id="PF02233"/>
    </source>
</evidence>
<keyword evidence="12 15" id="KW-0520">NAD</keyword>